<organism evidence="1 2">
    <name type="scientific">Cerrena zonata</name>
    <dbReference type="NCBI Taxonomy" id="2478898"/>
    <lineage>
        <taxon>Eukaryota</taxon>
        <taxon>Fungi</taxon>
        <taxon>Dikarya</taxon>
        <taxon>Basidiomycota</taxon>
        <taxon>Agaricomycotina</taxon>
        <taxon>Agaricomycetes</taxon>
        <taxon>Polyporales</taxon>
        <taxon>Cerrenaceae</taxon>
        <taxon>Cerrena</taxon>
    </lineage>
</organism>
<evidence type="ECO:0000313" key="1">
    <source>
        <dbReference type="EMBL" id="KAK7681975.1"/>
    </source>
</evidence>
<proteinExistence type="predicted"/>
<reference evidence="1 2" key="1">
    <citation type="submission" date="2022-09" db="EMBL/GenBank/DDBJ databases">
        <authorList>
            <person name="Palmer J.M."/>
        </authorList>
    </citation>
    <scope>NUCLEOTIDE SEQUENCE [LARGE SCALE GENOMIC DNA]</scope>
    <source>
        <strain evidence="1 2">DSM 7382</strain>
    </source>
</reference>
<name>A0AAW0FKM1_9APHY</name>
<accession>A0AAW0FKM1</accession>
<dbReference type="PANTHER" id="PTHR38846">
    <property type="entry name" value="C3H1-TYPE DOMAIN-CONTAINING PROTEIN"/>
    <property type="match status" value="1"/>
</dbReference>
<gene>
    <name evidence="1" type="ORF">QCA50_014938</name>
</gene>
<dbReference type="AlphaFoldDB" id="A0AAW0FKM1"/>
<dbReference type="PANTHER" id="PTHR38846:SF1">
    <property type="entry name" value="C3H1-TYPE DOMAIN-CONTAINING PROTEIN"/>
    <property type="match status" value="1"/>
</dbReference>
<keyword evidence="2" id="KW-1185">Reference proteome</keyword>
<sequence>MVRAAEHCAILVTSCWRRTSYNYHACIFDLIYTDWCVFSSSTPANMSDSEGYETKSRLEDWQAICKELQIDPVPTTITQCRKALKRRHVNLVDLIDARCRGDKGDVQVFETYKELRDYTRKEHKIFSRKKAKKLNLQGLLREL</sequence>
<protein>
    <submittedName>
        <fullName evidence="1">Uncharacterized protein</fullName>
    </submittedName>
</protein>
<dbReference type="Proteomes" id="UP001385951">
    <property type="component" value="Unassembled WGS sequence"/>
</dbReference>
<comment type="caution">
    <text evidence="1">The sequence shown here is derived from an EMBL/GenBank/DDBJ whole genome shotgun (WGS) entry which is preliminary data.</text>
</comment>
<evidence type="ECO:0000313" key="2">
    <source>
        <dbReference type="Proteomes" id="UP001385951"/>
    </source>
</evidence>
<dbReference type="EMBL" id="JASBNA010000038">
    <property type="protein sequence ID" value="KAK7681975.1"/>
    <property type="molecule type" value="Genomic_DNA"/>
</dbReference>